<evidence type="ECO:0008006" key="4">
    <source>
        <dbReference type="Google" id="ProtNLM"/>
    </source>
</evidence>
<gene>
    <name evidence="2" type="ORF">FA15DRAFT_103201</name>
</gene>
<name>A0A5C3KKX9_COPMA</name>
<feature type="region of interest" description="Disordered" evidence="1">
    <location>
        <begin position="117"/>
        <end position="189"/>
    </location>
</feature>
<evidence type="ECO:0000313" key="2">
    <source>
        <dbReference type="EMBL" id="TFK20910.1"/>
    </source>
</evidence>
<protein>
    <recommendedName>
        <fullName evidence="4">BZIP domain-containing protein</fullName>
    </recommendedName>
</protein>
<evidence type="ECO:0000256" key="1">
    <source>
        <dbReference type="SAM" id="MobiDB-lite"/>
    </source>
</evidence>
<evidence type="ECO:0000313" key="3">
    <source>
        <dbReference type="Proteomes" id="UP000307440"/>
    </source>
</evidence>
<dbReference type="EMBL" id="ML210284">
    <property type="protein sequence ID" value="TFK20910.1"/>
    <property type="molecule type" value="Genomic_DNA"/>
</dbReference>
<feature type="region of interest" description="Disordered" evidence="1">
    <location>
        <begin position="211"/>
        <end position="232"/>
    </location>
</feature>
<feature type="compositionally biased region" description="Polar residues" evidence="1">
    <location>
        <begin position="122"/>
        <end position="141"/>
    </location>
</feature>
<keyword evidence="3" id="KW-1185">Reference proteome</keyword>
<dbReference type="SUPFAM" id="SSF57959">
    <property type="entry name" value="Leucine zipper domain"/>
    <property type="match status" value="1"/>
</dbReference>
<sequence>MPRGRKKDSTIPPTRSLLQQRDYRARKANYVSELEERCWKAEEENQRLRKELELVRAYPSSYASNPLAIEISAELMQSLANASASLAKFQDLARQHPLPTRALTLTEPPTSAPKALEVTESPHYSQSESIQSIRMSPTNCGASEAHRRGHTDTPKTLHSHPSTVSPVASQLQHDSNTIQPSTEFPQQPVGSNTLVCCDGYFDCDSLCETGSEYSDGDGPPIAASRISNERAL</sequence>
<accession>A0A5C3KKX9</accession>
<dbReference type="OrthoDB" id="3365874at2759"/>
<feature type="compositionally biased region" description="Polar residues" evidence="1">
    <location>
        <begin position="156"/>
        <end position="189"/>
    </location>
</feature>
<reference evidence="2 3" key="1">
    <citation type="journal article" date="2019" name="Nat. Ecol. Evol.">
        <title>Megaphylogeny resolves global patterns of mushroom evolution.</title>
        <authorList>
            <person name="Varga T."/>
            <person name="Krizsan K."/>
            <person name="Foldi C."/>
            <person name="Dima B."/>
            <person name="Sanchez-Garcia M."/>
            <person name="Sanchez-Ramirez S."/>
            <person name="Szollosi G.J."/>
            <person name="Szarkandi J.G."/>
            <person name="Papp V."/>
            <person name="Albert L."/>
            <person name="Andreopoulos W."/>
            <person name="Angelini C."/>
            <person name="Antonin V."/>
            <person name="Barry K.W."/>
            <person name="Bougher N.L."/>
            <person name="Buchanan P."/>
            <person name="Buyck B."/>
            <person name="Bense V."/>
            <person name="Catcheside P."/>
            <person name="Chovatia M."/>
            <person name="Cooper J."/>
            <person name="Damon W."/>
            <person name="Desjardin D."/>
            <person name="Finy P."/>
            <person name="Geml J."/>
            <person name="Haridas S."/>
            <person name="Hughes K."/>
            <person name="Justo A."/>
            <person name="Karasinski D."/>
            <person name="Kautmanova I."/>
            <person name="Kiss B."/>
            <person name="Kocsube S."/>
            <person name="Kotiranta H."/>
            <person name="LaButti K.M."/>
            <person name="Lechner B.E."/>
            <person name="Liimatainen K."/>
            <person name="Lipzen A."/>
            <person name="Lukacs Z."/>
            <person name="Mihaltcheva S."/>
            <person name="Morgado L.N."/>
            <person name="Niskanen T."/>
            <person name="Noordeloos M.E."/>
            <person name="Ohm R.A."/>
            <person name="Ortiz-Santana B."/>
            <person name="Ovrebo C."/>
            <person name="Racz N."/>
            <person name="Riley R."/>
            <person name="Savchenko A."/>
            <person name="Shiryaev A."/>
            <person name="Soop K."/>
            <person name="Spirin V."/>
            <person name="Szebenyi C."/>
            <person name="Tomsovsky M."/>
            <person name="Tulloss R.E."/>
            <person name="Uehling J."/>
            <person name="Grigoriev I.V."/>
            <person name="Vagvolgyi C."/>
            <person name="Papp T."/>
            <person name="Martin F.M."/>
            <person name="Miettinen O."/>
            <person name="Hibbett D.S."/>
            <person name="Nagy L.G."/>
        </authorList>
    </citation>
    <scope>NUCLEOTIDE SEQUENCE [LARGE SCALE GENOMIC DNA]</scope>
    <source>
        <strain evidence="2 3">CBS 121175</strain>
    </source>
</reference>
<dbReference type="InterPro" id="IPR046347">
    <property type="entry name" value="bZIP_sf"/>
</dbReference>
<proteinExistence type="predicted"/>
<feature type="compositionally biased region" description="Basic and acidic residues" evidence="1">
    <location>
        <begin position="144"/>
        <end position="155"/>
    </location>
</feature>
<dbReference type="Gene3D" id="1.20.5.170">
    <property type="match status" value="1"/>
</dbReference>
<organism evidence="2 3">
    <name type="scientific">Coprinopsis marcescibilis</name>
    <name type="common">Agaric fungus</name>
    <name type="synonym">Psathyrella marcescibilis</name>
    <dbReference type="NCBI Taxonomy" id="230819"/>
    <lineage>
        <taxon>Eukaryota</taxon>
        <taxon>Fungi</taxon>
        <taxon>Dikarya</taxon>
        <taxon>Basidiomycota</taxon>
        <taxon>Agaricomycotina</taxon>
        <taxon>Agaricomycetes</taxon>
        <taxon>Agaricomycetidae</taxon>
        <taxon>Agaricales</taxon>
        <taxon>Agaricineae</taxon>
        <taxon>Psathyrellaceae</taxon>
        <taxon>Coprinopsis</taxon>
    </lineage>
</organism>
<dbReference type="AlphaFoldDB" id="A0A5C3KKX9"/>
<dbReference type="GO" id="GO:0003700">
    <property type="term" value="F:DNA-binding transcription factor activity"/>
    <property type="evidence" value="ECO:0007669"/>
    <property type="project" value="InterPro"/>
</dbReference>
<dbReference type="Proteomes" id="UP000307440">
    <property type="component" value="Unassembled WGS sequence"/>
</dbReference>